<dbReference type="EMBL" id="CP040749">
    <property type="protein sequence ID" value="QCX40166.1"/>
    <property type="molecule type" value="Genomic_DNA"/>
</dbReference>
<gene>
    <name evidence="1" type="ORF">FF125_17565</name>
</gene>
<protein>
    <submittedName>
        <fullName evidence="1">Gluconate 2-dehydrogenase subunit 3 family protein</fullName>
    </submittedName>
</protein>
<proteinExistence type="predicted"/>
<dbReference type="RefSeq" id="WP_138951000.1">
    <property type="nucleotide sequence ID" value="NZ_CP040749.1"/>
</dbReference>
<dbReference type="Proteomes" id="UP000306229">
    <property type="component" value="Chromosome"/>
</dbReference>
<dbReference type="OrthoDB" id="6385145at2"/>
<dbReference type="KEGG" id="fbe:FF125_17565"/>
<organism evidence="1 2">
    <name type="scientific">Aureibaculum algae</name>
    <dbReference type="NCBI Taxonomy" id="2584122"/>
    <lineage>
        <taxon>Bacteria</taxon>
        <taxon>Pseudomonadati</taxon>
        <taxon>Bacteroidota</taxon>
        <taxon>Flavobacteriia</taxon>
        <taxon>Flavobacteriales</taxon>
        <taxon>Flavobacteriaceae</taxon>
        <taxon>Aureibaculum</taxon>
    </lineage>
</organism>
<accession>A0A5B7TYD3</accession>
<reference evidence="1 2" key="1">
    <citation type="submission" date="2019-05" db="EMBL/GenBank/DDBJ databases">
        <title>Algicella ahnfeltiae gen. nov., sp. nov., a novel marine bacterium of the family Flavobacteriaceae isolated from a red alga.</title>
        <authorList>
            <person name="Nedashkovskaya O.I."/>
            <person name="Kukhlevskiy A.D."/>
            <person name="Kim S.-G."/>
            <person name="Zhukova N.V."/>
            <person name="Mikhailov V.V."/>
        </authorList>
    </citation>
    <scope>NUCLEOTIDE SEQUENCE [LARGE SCALE GENOMIC DNA]</scope>
    <source>
        <strain evidence="1 2">10Alg115</strain>
    </source>
</reference>
<dbReference type="Pfam" id="PF13618">
    <property type="entry name" value="Gluconate_2-dh3"/>
    <property type="match status" value="1"/>
</dbReference>
<dbReference type="PROSITE" id="PS51257">
    <property type="entry name" value="PROKAR_LIPOPROTEIN"/>
    <property type="match status" value="1"/>
</dbReference>
<dbReference type="AlphaFoldDB" id="A0A5B7TYD3"/>
<evidence type="ECO:0000313" key="2">
    <source>
        <dbReference type="Proteomes" id="UP000306229"/>
    </source>
</evidence>
<name>A0A5B7TYD3_9FLAO</name>
<sequence>MNRRDAIKGLGLSLGYVVATPAIVSMLQGCKTEVDLWKPVFLSVNQGYVLRNLVDLILPTTNTSPGALDVNVPEFIDLYVSKTATAEGKEDYKNKIDALLDELGVLDKNPMILKPSDFENMLSKYLRSSSEQQSGFTDKEKTVFDALKGIRGRAVWAYRTSEEIGENVLAYDPVPGVQKGCISIEETKGKAWSL</sequence>
<dbReference type="InterPro" id="IPR027056">
    <property type="entry name" value="Gluconate_2DH_su3"/>
</dbReference>
<keyword evidence="2" id="KW-1185">Reference proteome</keyword>
<evidence type="ECO:0000313" key="1">
    <source>
        <dbReference type="EMBL" id="QCX40166.1"/>
    </source>
</evidence>